<accession>A0A699GWB1</accession>
<organism evidence="1">
    <name type="scientific">Tanacetum cinerariifolium</name>
    <name type="common">Dalmatian daisy</name>
    <name type="synonym">Chrysanthemum cinerariifolium</name>
    <dbReference type="NCBI Taxonomy" id="118510"/>
    <lineage>
        <taxon>Eukaryota</taxon>
        <taxon>Viridiplantae</taxon>
        <taxon>Streptophyta</taxon>
        <taxon>Embryophyta</taxon>
        <taxon>Tracheophyta</taxon>
        <taxon>Spermatophyta</taxon>
        <taxon>Magnoliopsida</taxon>
        <taxon>eudicotyledons</taxon>
        <taxon>Gunneridae</taxon>
        <taxon>Pentapetalae</taxon>
        <taxon>asterids</taxon>
        <taxon>campanulids</taxon>
        <taxon>Asterales</taxon>
        <taxon>Asteraceae</taxon>
        <taxon>Asteroideae</taxon>
        <taxon>Anthemideae</taxon>
        <taxon>Anthemidinae</taxon>
        <taxon>Tanacetum</taxon>
    </lineage>
</organism>
<reference evidence="1" key="1">
    <citation type="journal article" date="2019" name="Sci. Rep.">
        <title>Draft genome of Tanacetum cinerariifolium, the natural source of mosquito coil.</title>
        <authorList>
            <person name="Yamashiro T."/>
            <person name="Shiraishi A."/>
            <person name="Satake H."/>
            <person name="Nakayama K."/>
        </authorList>
    </citation>
    <scope>NUCLEOTIDE SEQUENCE</scope>
</reference>
<dbReference type="AlphaFoldDB" id="A0A699GWB1"/>
<gene>
    <name evidence="1" type="ORF">Tci_229750</name>
</gene>
<comment type="caution">
    <text evidence="1">The sequence shown here is derived from an EMBL/GenBank/DDBJ whole genome shotgun (WGS) entry which is preliminary data.</text>
</comment>
<sequence>MDIEALEKLPFRRAFSLKLEVCSRVPRTGMDEVIQAGTIRIFKGSFVLYVGEPPEKIITCGSHPLESSFHTVLGRGYVSTEFYEYKSHIGSHIYGFIAVVAHTYVLQQGSPGRTAYN</sequence>
<proteinExistence type="predicted"/>
<name>A0A699GWB1_TANCI</name>
<evidence type="ECO:0000313" key="1">
    <source>
        <dbReference type="EMBL" id="GEW57774.1"/>
    </source>
</evidence>
<protein>
    <submittedName>
        <fullName evidence="1">Uncharacterized protein</fullName>
    </submittedName>
</protein>
<dbReference type="EMBL" id="BKCJ010064363">
    <property type="protein sequence ID" value="GEW57774.1"/>
    <property type="molecule type" value="Genomic_DNA"/>
</dbReference>